<dbReference type="Gene3D" id="1.20.1250.20">
    <property type="entry name" value="MFS general substrate transporter like domains"/>
    <property type="match status" value="1"/>
</dbReference>
<evidence type="ECO:0000256" key="7">
    <source>
        <dbReference type="SAM" id="Phobius"/>
    </source>
</evidence>
<feature type="transmembrane region" description="Helical" evidence="7">
    <location>
        <begin position="149"/>
        <end position="169"/>
    </location>
</feature>
<feature type="transmembrane region" description="Helical" evidence="7">
    <location>
        <begin position="95"/>
        <end position="112"/>
    </location>
</feature>
<dbReference type="VEuPathDB" id="FungiDB:PV10_04700"/>
<dbReference type="InterPro" id="IPR005829">
    <property type="entry name" value="Sugar_transporter_CS"/>
</dbReference>
<evidence type="ECO:0000313" key="9">
    <source>
        <dbReference type="EMBL" id="RVX71586.1"/>
    </source>
</evidence>
<evidence type="ECO:0000313" key="10">
    <source>
        <dbReference type="Proteomes" id="UP000288859"/>
    </source>
</evidence>
<evidence type="ECO:0000256" key="5">
    <source>
        <dbReference type="ARBA" id="ARBA00023136"/>
    </source>
</evidence>
<feature type="transmembrane region" description="Helical" evidence="7">
    <location>
        <begin position="548"/>
        <end position="568"/>
    </location>
</feature>
<keyword evidence="5 7" id="KW-0472">Membrane</keyword>
<sequence>MDGTDKAQRVNEPSVIERGEHGSENSSEKHQIVEEESPHQAVALHVPGENDQVTWKTWCVIVVLSSTFGLSFWPIPTTAAMQNALAAKLGDPLAVYWFVPTYTICIAIGFLLAGANSDLFGRRLCLIMGEVGVVIGMAILASSKSTKQFQAGLGLAGFFGGFCQMSMCAIPELMPNKFRHIGICIADAVVFVVVVLGPVVGRYAIETGNNWQYIFWAGFIGCFISLVFLVWLYHPPKHPKGVPWREAVRGADWVGAVLSATGLTLALMGIVYTSYLPSTDVHVLAPLVTGLVILTIFGLWEQFSKVKYKLCPPEIFKKHNGREFTAPFVVSFIVTMFYYGANITWPTMINVFYVTPETPRSEALLLTLPGNLGLVFGALMLTAFGNLAAKAITFKWALTVAWAGMLLWVGLMALVTPFNKGLMIAFAFLGQAFFGWAQYASIAFSFFGVHQVDLGVAGGLSGMARFAGGSLAQAIYMTILTNTQATRAAATVPQAAIAAGLPESSGPELLAAFPLGAEAIMAVPGITEEAIAAASLAFQWSYAHALKLVSLSALSFGGVGLICCCLCLHIDHKMTPKIEIFLENDKYAEKNVHH</sequence>
<keyword evidence="2" id="KW-0813">Transport</keyword>
<feature type="transmembrane region" description="Helical" evidence="7">
    <location>
        <begin position="324"/>
        <end position="343"/>
    </location>
</feature>
<dbReference type="PANTHER" id="PTHR23501">
    <property type="entry name" value="MAJOR FACILITATOR SUPERFAMILY"/>
    <property type="match status" value="1"/>
</dbReference>
<feature type="transmembrane region" description="Helical" evidence="7">
    <location>
        <begin position="181"/>
        <end position="201"/>
    </location>
</feature>
<dbReference type="InterPro" id="IPR020846">
    <property type="entry name" value="MFS_dom"/>
</dbReference>
<dbReference type="GO" id="GO:0005886">
    <property type="term" value="C:plasma membrane"/>
    <property type="evidence" value="ECO:0007669"/>
    <property type="project" value="TreeGrafter"/>
</dbReference>
<gene>
    <name evidence="9" type="ORF">B0A52_03770</name>
</gene>
<dbReference type="InterPro" id="IPR010573">
    <property type="entry name" value="MFS_Str1/Tri12-like"/>
</dbReference>
<organism evidence="9 10">
    <name type="scientific">Exophiala mesophila</name>
    <name type="common">Black yeast-like fungus</name>
    <dbReference type="NCBI Taxonomy" id="212818"/>
    <lineage>
        <taxon>Eukaryota</taxon>
        <taxon>Fungi</taxon>
        <taxon>Dikarya</taxon>
        <taxon>Ascomycota</taxon>
        <taxon>Pezizomycotina</taxon>
        <taxon>Eurotiomycetes</taxon>
        <taxon>Chaetothyriomycetidae</taxon>
        <taxon>Chaetothyriales</taxon>
        <taxon>Herpotrichiellaceae</taxon>
        <taxon>Exophiala</taxon>
    </lineage>
</organism>
<dbReference type="OrthoDB" id="4139357at2759"/>
<dbReference type="GO" id="GO:0022857">
    <property type="term" value="F:transmembrane transporter activity"/>
    <property type="evidence" value="ECO:0007669"/>
    <property type="project" value="InterPro"/>
</dbReference>
<feature type="transmembrane region" description="Helical" evidence="7">
    <location>
        <begin position="213"/>
        <end position="233"/>
    </location>
</feature>
<dbReference type="SUPFAM" id="SSF103473">
    <property type="entry name" value="MFS general substrate transporter"/>
    <property type="match status" value="1"/>
</dbReference>
<evidence type="ECO:0000256" key="2">
    <source>
        <dbReference type="ARBA" id="ARBA00022448"/>
    </source>
</evidence>
<feature type="transmembrane region" description="Helical" evidence="7">
    <location>
        <begin position="454"/>
        <end position="476"/>
    </location>
</feature>
<name>A0A438N7G3_EXOME</name>
<dbReference type="Pfam" id="PF06609">
    <property type="entry name" value="TRI12"/>
    <property type="match status" value="1"/>
</dbReference>
<protein>
    <recommendedName>
        <fullName evidence="8">Major facilitator superfamily (MFS) profile domain-containing protein</fullName>
    </recommendedName>
</protein>
<feature type="transmembrane region" description="Helical" evidence="7">
    <location>
        <begin position="253"/>
        <end position="275"/>
    </location>
</feature>
<proteinExistence type="predicted"/>
<keyword evidence="4 7" id="KW-1133">Transmembrane helix</keyword>
<dbReference type="PANTHER" id="PTHR23501:SF195">
    <property type="entry name" value="PEP5"/>
    <property type="match status" value="1"/>
</dbReference>
<comment type="subcellular location">
    <subcellularLocation>
        <location evidence="1">Membrane</location>
        <topology evidence="1">Multi-pass membrane protein</topology>
    </subcellularLocation>
</comment>
<feature type="region of interest" description="Disordered" evidence="6">
    <location>
        <begin position="1"/>
        <end position="34"/>
    </location>
</feature>
<evidence type="ECO:0000256" key="3">
    <source>
        <dbReference type="ARBA" id="ARBA00022692"/>
    </source>
</evidence>
<dbReference type="Proteomes" id="UP000288859">
    <property type="component" value="Unassembled WGS sequence"/>
</dbReference>
<dbReference type="InterPro" id="IPR036259">
    <property type="entry name" value="MFS_trans_sf"/>
</dbReference>
<reference evidence="9 10" key="1">
    <citation type="submission" date="2017-03" db="EMBL/GenBank/DDBJ databases">
        <title>Genomes of endolithic fungi from Antarctica.</title>
        <authorList>
            <person name="Coleine C."/>
            <person name="Masonjones S."/>
            <person name="Stajich J.E."/>
        </authorList>
    </citation>
    <scope>NUCLEOTIDE SEQUENCE [LARGE SCALE GENOMIC DNA]</scope>
    <source>
        <strain evidence="9 10">CCFEE 6314</strain>
    </source>
</reference>
<feature type="transmembrane region" description="Helical" evidence="7">
    <location>
        <begin position="124"/>
        <end position="143"/>
    </location>
</feature>
<feature type="domain" description="Major facilitator superfamily (MFS) profile" evidence="8">
    <location>
        <begin position="60"/>
        <end position="547"/>
    </location>
</feature>
<dbReference type="AlphaFoldDB" id="A0A438N7G3"/>
<accession>A0A438N7G3</accession>
<evidence type="ECO:0000256" key="4">
    <source>
        <dbReference type="ARBA" id="ARBA00022989"/>
    </source>
</evidence>
<comment type="caution">
    <text evidence="9">The sequence shown here is derived from an EMBL/GenBank/DDBJ whole genome shotgun (WGS) entry which is preliminary data.</text>
</comment>
<feature type="transmembrane region" description="Helical" evidence="7">
    <location>
        <begin position="281"/>
        <end position="300"/>
    </location>
</feature>
<feature type="transmembrane region" description="Helical" evidence="7">
    <location>
        <begin position="422"/>
        <end position="447"/>
    </location>
</feature>
<feature type="transmembrane region" description="Helical" evidence="7">
    <location>
        <begin position="363"/>
        <end position="384"/>
    </location>
</feature>
<feature type="transmembrane region" description="Helical" evidence="7">
    <location>
        <begin position="396"/>
        <end position="416"/>
    </location>
</feature>
<evidence type="ECO:0000259" key="8">
    <source>
        <dbReference type="PROSITE" id="PS50850"/>
    </source>
</evidence>
<keyword evidence="3 7" id="KW-0812">Transmembrane</keyword>
<evidence type="ECO:0000256" key="1">
    <source>
        <dbReference type="ARBA" id="ARBA00004141"/>
    </source>
</evidence>
<dbReference type="PROSITE" id="PS50850">
    <property type="entry name" value="MFS"/>
    <property type="match status" value="1"/>
</dbReference>
<feature type="transmembrane region" description="Helical" evidence="7">
    <location>
        <begin position="57"/>
        <end position="75"/>
    </location>
</feature>
<dbReference type="PROSITE" id="PS00216">
    <property type="entry name" value="SUGAR_TRANSPORT_1"/>
    <property type="match status" value="1"/>
</dbReference>
<evidence type="ECO:0000256" key="6">
    <source>
        <dbReference type="SAM" id="MobiDB-lite"/>
    </source>
</evidence>
<dbReference type="EMBL" id="NAJM01000016">
    <property type="protein sequence ID" value="RVX71586.1"/>
    <property type="molecule type" value="Genomic_DNA"/>
</dbReference>